<evidence type="ECO:0000256" key="4">
    <source>
        <dbReference type="ARBA" id="ARBA00022827"/>
    </source>
</evidence>
<name>A0A4R5Q9X9_9PROT</name>
<dbReference type="SUPFAM" id="SSF54373">
    <property type="entry name" value="FAD-linked reductases, C-terminal domain"/>
    <property type="match status" value="1"/>
</dbReference>
<dbReference type="SUPFAM" id="SSF51905">
    <property type="entry name" value="FAD/NAD(P)-binding domain"/>
    <property type="match status" value="1"/>
</dbReference>
<feature type="domain" description="Glucose-methanol-choline oxidoreductase N-terminal" evidence="6">
    <location>
        <begin position="80"/>
        <end position="103"/>
    </location>
</feature>
<dbReference type="InterPro" id="IPR012132">
    <property type="entry name" value="GMC_OxRdtase"/>
</dbReference>
<evidence type="ECO:0000313" key="8">
    <source>
        <dbReference type="EMBL" id="TDH59463.1"/>
    </source>
</evidence>
<dbReference type="PIRSF" id="PIRSF000137">
    <property type="entry name" value="Alcohol_oxidase"/>
    <property type="match status" value="1"/>
</dbReference>
<dbReference type="Pfam" id="PF05199">
    <property type="entry name" value="GMC_oxred_C"/>
    <property type="match status" value="1"/>
</dbReference>
<dbReference type="InterPro" id="IPR007867">
    <property type="entry name" value="GMC_OxRtase_C"/>
</dbReference>
<evidence type="ECO:0000313" key="9">
    <source>
        <dbReference type="Proteomes" id="UP000295096"/>
    </source>
</evidence>
<evidence type="ECO:0000256" key="5">
    <source>
        <dbReference type="RuleBase" id="RU003968"/>
    </source>
</evidence>
<dbReference type="InterPro" id="IPR036188">
    <property type="entry name" value="FAD/NAD-bd_sf"/>
</dbReference>
<dbReference type="PROSITE" id="PS00624">
    <property type="entry name" value="GMC_OXRED_2"/>
    <property type="match status" value="1"/>
</dbReference>
<dbReference type="PANTHER" id="PTHR11552:SF147">
    <property type="entry name" value="CHOLINE DEHYDROGENASE, MITOCHONDRIAL"/>
    <property type="match status" value="1"/>
</dbReference>
<sequence>MNTYDYIVVGAGSAGAVVANRLSADPANRVLLLEAGPAGNPWTHVPIGYARMIANPTVNWLYSSEPEPATNGRRIPVPRGRMLGGSSSLNGLAFVRGQAQDFDAWAQLGNPGWSYADVLPFFRRMERYEGGGDDTFRGRAGPLRVTNPRPDDPLYAAVIAAAAEIGIPHNPDYNGATQDGIAMSQATIAGGRRMSTAACYLAPARGRANLRIETGALAEALLLEGRRCTGVRYSVGGAVREARAGREVVVSGGSINSPQLLELSGIGQPDRLRDLGIEVRQALPGVGENLRDHYAPRTRWAVGAKGYTFNDRGRGFGLFGQAMRFALTRDGMLSMVGAPMRAFLRSREGLEAPDLLLGWVPMLMEPGPKGPRLSRQSGMTCYAHPMRPESRGHVHVTATDPRRPPAINFNFLSSPVDAELTVKAVRLARRIMTAPSLAKLRMTEIAPGTDCTRDDEIIDWVKRAAETTYHPVGTCRMGTDALAVVDARLRVHGIAGLRVADASIMPTLTSGNTNAPSIMIGEKAADMVLADAA</sequence>
<protein>
    <submittedName>
        <fullName evidence="8">Choline dehydrogenase</fullName>
    </submittedName>
</protein>
<evidence type="ECO:0000256" key="2">
    <source>
        <dbReference type="ARBA" id="ARBA00010790"/>
    </source>
</evidence>
<dbReference type="AlphaFoldDB" id="A0A4R5Q9X9"/>
<dbReference type="OrthoDB" id="9785276at2"/>
<dbReference type="Gene3D" id="3.50.50.60">
    <property type="entry name" value="FAD/NAD(P)-binding domain"/>
    <property type="match status" value="1"/>
</dbReference>
<accession>A0A4R5Q9X9</accession>
<comment type="caution">
    <text evidence="8">The sequence shown here is derived from an EMBL/GenBank/DDBJ whole genome shotgun (WGS) entry which is preliminary data.</text>
</comment>
<dbReference type="PROSITE" id="PS00623">
    <property type="entry name" value="GMC_OXRED_1"/>
    <property type="match status" value="1"/>
</dbReference>
<keyword evidence="9" id="KW-1185">Reference proteome</keyword>
<comment type="cofactor">
    <cofactor evidence="1">
        <name>FAD</name>
        <dbReference type="ChEBI" id="CHEBI:57692"/>
    </cofactor>
</comment>
<dbReference type="GO" id="GO:0016614">
    <property type="term" value="F:oxidoreductase activity, acting on CH-OH group of donors"/>
    <property type="evidence" value="ECO:0007669"/>
    <property type="project" value="InterPro"/>
</dbReference>
<dbReference type="RefSeq" id="WP_133291734.1">
    <property type="nucleotide sequence ID" value="NZ_SMSJ01000065.1"/>
</dbReference>
<dbReference type="Proteomes" id="UP000295096">
    <property type="component" value="Unassembled WGS sequence"/>
</dbReference>
<gene>
    <name evidence="8" type="ORF">E2C06_27215</name>
</gene>
<dbReference type="InterPro" id="IPR000172">
    <property type="entry name" value="GMC_OxRdtase_N"/>
</dbReference>
<dbReference type="Pfam" id="PF00732">
    <property type="entry name" value="GMC_oxred_N"/>
    <property type="match status" value="1"/>
</dbReference>
<evidence type="ECO:0000256" key="1">
    <source>
        <dbReference type="ARBA" id="ARBA00001974"/>
    </source>
</evidence>
<dbReference type="GO" id="GO:0050660">
    <property type="term" value="F:flavin adenine dinucleotide binding"/>
    <property type="evidence" value="ECO:0007669"/>
    <property type="project" value="InterPro"/>
</dbReference>
<dbReference type="EMBL" id="SMSJ01000065">
    <property type="protein sequence ID" value="TDH59463.1"/>
    <property type="molecule type" value="Genomic_DNA"/>
</dbReference>
<evidence type="ECO:0000259" key="7">
    <source>
        <dbReference type="PROSITE" id="PS00624"/>
    </source>
</evidence>
<keyword evidence="4 5" id="KW-0274">FAD</keyword>
<reference evidence="8 9" key="1">
    <citation type="journal article" date="2016" name="J. Microbiol.">
        <title>Dankookia rubra gen. nov., sp. nov., an alphaproteobacterium isolated from sediment of a shallow stream.</title>
        <authorList>
            <person name="Kim W.H."/>
            <person name="Kim D.H."/>
            <person name="Kang K."/>
            <person name="Ahn T.Y."/>
        </authorList>
    </citation>
    <scope>NUCLEOTIDE SEQUENCE [LARGE SCALE GENOMIC DNA]</scope>
    <source>
        <strain evidence="8 9">JCM30602</strain>
    </source>
</reference>
<evidence type="ECO:0000259" key="6">
    <source>
        <dbReference type="PROSITE" id="PS00623"/>
    </source>
</evidence>
<keyword evidence="3 5" id="KW-0285">Flavoprotein</keyword>
<organism evidence="8 9">
    <name type="scientific">Dankookia rubra</name>
    <dbReference type="NCBI Taxonomy" id="1442381"/>
    <lineage>
        <taxon>Bacteria</taxon>
        <taxon>Pseudomonadati</taxon>
        <taxon>Pseudomonadota</taxon>
        <taxon>Alphaproteobacteria</taxon>
        <taxon>Acetobacterales</taxon>
        <taxon>Roseomonadaceae</taxon>
        <taxon>Dankookia</taxon>
    </lineage>
</organism>
<dbReference type="PANTHER" id="PTHR11552">
    <property type="entry name" value="GLUCOSE-METHANOL-CHOLINE GMC OXIDOREDUCTASE"/>
    <property type="match status" value="1"/>
</dbReference>
<evidence type="ECO:0000256" key="3">
    <source>
        <dbReference type="ARBA" id="ARBA00022630"/>
    </source>
</evidence>
<feature type="domain" description="Glucose-methanol-choline oxidoreductase N-terminal" evidence="7">
    <location>
        <begin position="253"/>
        <end position="267"/>
    </location>
</feature>
<proteinExistence type="inferred from homology"/>
<dbReference type="Gene3D" id="3.30.410.40">
    <property type="match status" value="1"/>
</dbReference>
<comment type="similarity">
    <text evidence="2 5">Belongs to the GMC oxidoreductase family.</text>
</comment>